<dbReference type="OrthoDB" id="2375523at2"/>
<proteinExistence type="predicted"/>
<keyword evidence="3" id="KW-1185">Reference proteome</keyword>
<dbReference type="PATRIC" id="fig|471514.4.peg.1166"/>
<keyword evidence="1" id="KW-0812">Transmembrane</keyword>
<evidence type="ECO:0000256" key="1">
    <source>
        <dbReference type="SAM" id="Phobius"/>
    </source>
</evidence>
<dbReference type="AlphaFoldDB" id="A0A0P9CZP9"/>
<dbReference type="EMBL" id="LJCO01000072">
    <property type="protein sequence ID" value="KPV42599.1"/>
    <property type="molecule type" value="Genomic_DNA"/>
</dbReference>
<name>A0A0P9CZP9_9BACL</name>
<dbReference type="Proteomes" id="UP000050482">
    <property type="component" value="Unassembled WGS sequence"/>
</dbReference>
<protein>
    <submittedName>
        <fullName evidence="2">Uncharacterized protein</fullName>
    </submittedName>
</protein>
<feature type="transmembrane region" description="Helical" evidence="1">
    <location>
        <begin position="20"/>
        <end position="42"/>
    </location>
</feature>
<accession>A0A0P9CZP9</accession>
<gene>
    <name evidence="2" type="ORF">AN477_16565</name>
</gene>
<evidence type="ECO:0000313" key="3">
    <source>
        <dbReference type="Proteomes" id="UP000050482"/>
    </source>
</evidence>
<comment type="caution">
    <text evidence="2">The sequence shown here is derived from an EMBL/GenBank/DDBJ whole genome shotgun (WGS) entry which is preliminary data.</text>
</comment>
<evidence type="ECO:0000313" key="2">
    <source>
        <dbReference type="EMBL" id="KPV42599.1"/>
    </source>
</evidence>
<dbReference type="RefSeq" id="WP_054970288.1">
    <property type="nucleotide sequence ID" value="NZ_LJCO01000072.1"/>
</dbReference>
<dbReference type="STRING" id="471514.AN477_16565"/>
<keyword evidence="1" id="KW-0472">Membrane</keyword>
<reference evidence="2 3" key="1">
    <citation type="submission" date="2015-09" db="EMBL/GenBank/DDBJ databases">
        <title>Draft genome sequence of Alicyclobacillus ferrooxydans DSM 22381.</title>
        <authorList>
            <person name="Hemp J."/>
        </authorList>
    </citation>
    <scope>NUCLEOTIDE SEQUENCE [LARGE SCALE GENOMIC DNA]</scope>
    <source>
        <strain evidence="2 3">TC-34</strain>
    </source>
</reference>
<organism evidence="2 3">
    <name type="scientific">Alicyclobacillus ferrooxydans</name>
    <dbReference type="NCBI Taxonomy" id="471514"/>
    <lineage>
        <taxon>Bacteria</taxon>
        <taxon>Bacillati</taxon>
        <taxon>Bacillota</taxon>
        <taxon>Bacilli</taxon>
        <taxon>Bacillales</taxon>
        <taxon>Alicyclobacillaceae</taxon>
        <taxon>Alicyclobacillus</taxon>
    </lineage>
</organism>
<keyword evidence="1" id="KW-1133">Transmembrane helix</keyword>
<sequence>MATQRNEASGNGTKKSRLQFIIGAVIVLVLAATFASITMWALSIRSKTSSEFAKYVLSHHIGQAVVTDDASGFQTDFCVLHLDQPIPDNALKARAMGLFETYHQLDGGEHLTLEYAAEGGKAVIEADVVLIDSTHAALTLHLSTGVVSSVETLSTAS</sequence>